<protein>
    <submittedName>
        <fullName evidence="1">Uncharacterized protein</fullName>
    </submittedName>
</protein>
<evidence type="ECO:0000313" key="2">
    <source>
        <dbReference type="Proteomes" id="UP000184603"/>
    </source>
</evidence>
<evidence type="ECO:0000313" key="1">
    <source>
        <dbReference type="EMBL" id="SHO50409.1"/>
    </source>
</evidence>
<organism evidence="1 2">
    <name type="scientific">Desulfopila aestuarii DSM 18488</name>
    <dbReference type="NCBI Taxonomy" id="1121416"/>
    <lineage>
        <taxon>Bacteria</taxon>
        <taxon>Pseudomonadati</taxon>
        <taxon>Thermodesulfobacteriota</taxon>
        <taxon>Desulfobulbia</taxon>
        <taxon>Desulfobulbales</taxon>
        <taxon>Desulfocapsaceae</taxon>
        <taxon>Desulfopila</taxon>
    </lineage>
</organism>
<sequence length="72" mass="8200">MTKAVEVDEIGERLVKALKEPHTSESHESFIKAMELTKSYAGSGSVTHYSAVGRMFYELFEMFETGRDPRQK</sequence>
<reference evidence="1 2" key="1">
    <citation type="submission" date="2016-12" db="EMBL/GenBank/DDBJ databases">
        <authorList>
            <person name="Song W.-J."/>
            <person name="Kurnit D.M."/>
        </authorList>
    </citation>
    <scope>NUCLEOTIDE SEQUENCE [LARGE SCALE GENOMIC DNA]</scope>
    <source>
        <strain evidence="1 2">DSM 18488</strain>
    </source>
</reference>
<proteinExistence type="predicted"/>
<dbReference type="RefSeq" id="WP_073614877.1">
    <property type="nucleotide sequence ID" value="NZ_FRFE01000018.1"/>
</dbReference>
<dbReference type="OrthoDB" id="5432617at2"/>
<name>A0A1M7YCV3_9BACT</name>
<keyword evidence="2" id="KW-1185">Reference proteome</keyword>
<accession>A0A1M7YCV3</accession>
<gene>
    <name evidence="1" type="ORF">SAMN02745220_03412</name>
</gene>
<dbReference type="AlphaFoldDB" id="A0A1M7YCV3"/>
<dbReference type="Proteomes" id="UP000184603">
    <property type="component" value="Unassembled WGS sequence"/>
</dbReference>
<dbReference type="EMBL" id="FRFE01000018">
    <property type="protein sequence ID" value="SHO50409.1"/>
    <property type="molecule type" value="Genomic_DNA"/>
</dbReference>